<comment type="caution">
    <text evidence="2">The sequence shown here is derived from an EMBL/GenBank/DDBJ whole genome shotgun (WGS) entry which is preliminary data.</text>
</comment>
<dbReference type="SUPFAM" id="SSF53756">
    <property type="entry name" value="UDP-Glycosyltransferase/glycogen phosphorylase"/>
    <property type="match status" value="1"/>
</dbReference>
<proteinExistence type="predicted"/>
<protein>
    <submittedName>
        <fullName evidence="2">First mannosyl transferase (WbaZ-1)</fullName>
    </submittedName>
</protein>
<evidence type="ECO:0000259" key="1">
    <source>
        <dbReference type="Pfam" id="PF00534"/>
    </source>
</evidence>
<evidence type="ECO:0000313" key="2">
    <source>
        <dbReference type="EMBL" id="KKR49801.1"/>
    </source>
</evidence>
<evidence type="ECO:0000313" key="3">
    <source>
        <dbReference type="Proteomes" id="UP000034531"/>
    </source>
</evidence>
<dbReference type="PANTHER" id="PTHR12526">
    <property type="entry name" value="GLYCOSYLTRANSFERASE"/>
    <property type="match status" value="1"/>
</dbReference>
<accession>A0A0G0RIW3</accession>
<feature type="domain" description="Glycosyl transferase family 1" evidence="1">
    <location>
        <begin position="206"/>
        <end position="359"/>
    </location>
</feature>
<dbReference type="CDD" id="cd03801">
    <property type="entry name" value="GT4_PimA-like"/>
    <property type="match status" value="1"/>
</dbReference>
<dbReference type="Gene3D" id="3.40.50.2000">
    <property type="entry name" value="Glycogen Phosphorylase B"/>
    <property type="match status" value="2"/>
</dbReference>
<dbReference type="GO" id="GO:0016757">
    <property type="term" value="F:glycosyltransferase activity"/>
    <property type="evidence" value="ECO:0007669"/>
    <property type="project" value="InterPro"/>
</dbReference>
<organism evidence="2 3">
    <name type="scientific">Candidatus Curtissbacteria bacterium GW2011_GWA1_40_16</name>
    <dbReference type="NCBI Taxonomy" id="1618405"/>
    <lineage>
        <taxon>Bacteria</taxon>
        <taxon>Candidatus Curtissiibacteriota</taxon>
    </lineage>
</organism>
<sequence>MRKFKIAILTESISSNSGARAPVEIAKNLANLGHQIEIFAYNFQPQKSTIADLKSKKVEIHLLKKPRNPVFARLLPNKEIAQTLKDQNFDFVLLAAFLPFLFSAKLARRKVIKIYMGTQFGAYLENKLPNQNINILDRIANLTVDAFIYLSELISAHLSNQTVAISHYCAEEMERLYRRKVNDVIYLGGNHFPAKFPQYNQELGTRNQKQFHLLSVSRITPYKGFHILIEVLKSLKTNKRVTLTIAGKKEKSNYFRYLKKIAPKNVLFVTNPSDKQLVNLFQTCNLYLSADRYLFFGLPIVEAAFFKKATIALNYAAAKELIINQKTGLLVTSQEEFIKSLTKLINQPHQMQTLGRNAYLNVEKKFTWQTIALKYQQFFEKWFEKTNEEKAVLRQ</sequence>
<dbReference type="InterPro" id="IPR001296">
    <property type="entry name" value="Glyco_trans_1"/>
</dbReference>
<gene>
    <name evidence="2" type="ORF">UT84_C0019G0006</name>
</gene>
<dbReference type="PANTHER" id="PTHR12526:SF572">
    <property type="entry name" value="BLL5144 PROTEIN"/>
    <property type="match status" value="1"/>
</dbReference>
<reference evidence="2 3" key="1">
    <citation type="journal article" date="2015" name="Nature">
        <title>rRNA introns, odd ribosomes, and small enigmatic genomes across a large radiation of phyla.</title>
        <authorList>
            <person name="Brown C.T."/>
            <person name="Hug L.A."/>
            <person name="Thomas B.C."/>
            <person name="Sharon I."/>
            <person name="Castelle C.J."/>
            <person name="Singh A."/>
            <person name="Wilkins M.J."/>
            <person name="Williams K.H."/>
            <person name="Banfield J.F."/>
        </authorList>
    </citation>
    <scope>NUCLEOTIDE SEQUENCE [LARGE SCALE GENOMIC DNA]</scope>
</reference>
<name>A0A0G0RIW3_9BACT</name>
<dbReference type="Pfam" id="PF00534">
    <property type="entry name" value="Glycos_transf_1"/>
    <property type="match status" value="1"/>
</dbReference>
<dbReference type="Proteomes" id="UP000034531">
    <property type="component" value="Unassembled WGS sequence"/>
</dbReference>
<dbReference type="AlphaFoldDB" id="A0A0G0RIW3"/>
<dbReference type="EMBL" id="LBYI01000019">
    <property type="protein sequence ID" value="KKR49801.1"/>
    <property type="molecule type" value="Genomic_DNA"/>
</dbReference>
<keyword evidence="2" id="KW-0808">Transferase</keyword>